<proteinExistence type="predicted"/>
<name>A0A2A8CW68_9BACT</name>
<dbReference type="InterPro" id="IPR037205">
    <property type="entry name" value="ChaB_sf"/>
</dbReference>
<dbReference type="Proteomes" id="UP000220102">
    <property type="component" value="Unassembled WGS sequence"/>
</dbReference>
<evidence type="ECO:0000313" key="2">
    <source>
        <dbReference type="EMBL" id="PEN12863.1"/>
    </source>
</evidence>
<dbReference type="Pfam" id="PF06150">
    <property type="entry name" value="ChaB"/>
    <property type="match status" value="1"/>
</dbReference>
<dbReference type="OrthoDB" id="73307at2"/>
<keyword evidence="3" id="KW-1185">Reference proteome</keyword>
<accession>A0A2A8CW68</accession>
<comment type="caution">
    <text evidence="2">The sequence shown here is derived from an EMBL/GenBank/DDBJ whole genome shotgun (WGS) entry which is preliminary data.</text>
</comment>
<feature type="compositionally biased region" description="Basic and acidic residues" evidence="1">
    <location>
        <begin position="39"/>
        <end position="53"/>
    </location>
</feature>
<dbReference type="AlphaFoldDB" id="A0A2A8CW68"/>
<evidence type="ECO:0000313" key="3">
    <source>
        <dbReference type="Proteomes" id="UP000220102"/>
    </source>
</evidence>
<gene>
    <name evidence="2" type="ORF">CRI94_12730</name>
</gene>
<dbReference type="InterPro" id="IPR009317">
    <property type="entry name" value="ChaB"/>
</dbReference>
<feature type="region of interest" description="Disordered" evidence="1">
    <location>
        <begin position="27"/>
        <end position="54"/>
    </location>
</feature>
<dbReference type="EMBL" id="PDEQ01000006">
    <property type="protein sequence ID" value="PEN12863.1"/>
    <property type="molecule type" value="Genomic_DNA"/>
</dbReference>
<sequence length="76" mass="9105">MPFNRIDQLPDSVRDNLPKHAQEIYKEAYNSAEDEYDDPDKRRGDESKEETAHRVAWSAVKQKYTKKYGEWTRKDE</sequence>
<dbReference type="Gene3D" id="1.10.1740.70">
    <property type="entry name" value="ChaB"/>
    <property type="match status" value="1"/>
</dbReference>
<organism evidence="2 3">
    <name type="scientific">Longibacter salinarum</name>
    <dbReference type="NCBI Taxonomy" id="1850348"/>
    <lineage>
        <taxon>Bacteria</taxon>
        <taxon>Pseudomonadati</taxon>
        <taxon>Rhodothermota</taxon>
        <taxon>Rhodothermia</taxon>
        <taxon>Rhodothermales</taxon>
        <taxon>Salisaetaceae</taxon>
        <taxon>Longibacter</taxon>
    </lineage>
</organism>
<protein>
    <submittedName>
        <fullName evidence="2">Cation transport regulator ChaB</fullName>
    </submittedName>
</protein>
<evidence type="ECO:0000256" key="1">
    <source>
        <dbReference type="SAM" id="MobiDB-lite"/>
    </source>
</evidence>
<dbReference type="RefSeq" id="WP_098076310.1">
    <property type="nucleotide sequence ID" value="NZ_PDEQ01000006.1"/>
</dbReference>
<reference evidence="2 3" key="1">
    <citation type="submission" date="2017-10" db="EMBL/GenBank/DDBJ databases">
        <title>Draft genome of Longibacter Salinarum.</title>
        <authorList>
            <person name="Goh K.M."/>
            <person name="Shamsir M.S."/>
            <person name="Lim S.W."/>
        </authorList>
    </citation>
    <scope>NUCLEOTIDE SEQUENCE [LARGE SCALE GENOMIC DNA]</scope>
    <source>
        <strain evidence="2 3">KCTC 52045</strain>
    </source>
</reference>
<dbReference type="SUPFAM" id="SSF140376">
    <property type="entry name" value="ChaB-like"/>
    <property type="match status" value="1"/>
</dbReference>